<reference evidence="6" key="1">
    <citation type="submission" date="2018-05" db="EMBL/GenBank/DDBJ databases">
        <authorList>
            <person name="Li X."/>
        </authorList>
    </citation>
    <scope>NUCLEOTIDE SEQUENCE [LARGE SCALE GENOMIC DNA]</scope>
    <source>
        <strain evidence="6">LX32</strain>
    </source>
</reference>
<feature type="compositionally biased region" description="Low complexity" evidence="1">
    <location>
        <begin position="51"/>
        <end position="71"/>
    </location>
</feature>
<feature type="region of interest" description="Disordered" evidence="1">
    <location>
        <begin position="22"/>
        <end position="97"/>
    </location>
</feature>
<evidence type="ECO:0000256" key="3">
    <source>
        <dbReference type="SAM" id="SignalP"/>
    </source>
</evidence>
<feature type="compositionally biased region" description="Low complexity" evidence="1">
    <location>
        <begin position="85"/>
        <end position="95"/>
    </location>
</feature>
<feature type="transmembrane region" description="Helical" evidence="2">
    <location>
        <begin position="657"/>
        <end position="685"/>
    </location>
</feature>
<dbReference type="RefSeq" id="WP_111528360.1">
    <property type="nucleotide sequence ID" value="NZ_JBHRSG010000004.1"/>
</dbReference>
<proteinExistence type="predicted"/>
<organism evidence="5 6">
    <name type="scientific">Phenylobacterium soli</name>
    <dbReference type="NCBI Taxonomy" id="2170551"/>
    <lineage>
        <taxon>Bacteria</taxon>
        <taxon>Pseudomonadati</taxon>
        <taxon>Pseudomonadota</taxon>
        <taxon>Alphaproteobacteria</taxon>
        <taxon>Caulobacterales</taxon>
        <taxon>Caulobacteraceae</taxon>
        <taxon>Phenylobacterium</taxon>
    </lineage>
</organism>
<keyword evidence="6" id="KW-1185">Reference proteome</keyword>
<evidence type="ECO:0000313" key="6">
    <source>
        <dbReference type="Proteomes" id="UP000249254"/>
    </source>
</evidence>
<name>A0A328AJ16_9CAUL</name>
<dbReference type="EMBL" id="QFYQ01000001">
    <property type="protein sequence ID" value="RAK54609.1"/>
    <property type="molecule type" value="Genomic_DNA"/>
</dbReference>
<evidence type="ECO:0000259" key="4">
    <source>
        <dbReference type="Pfam" id="PF00144"/>
    </source>
</evidence>
<evidence type="ECO:0000256" key="1">
    <source>
        <dbReference type="SAM" id="MobiDB-lite"/>
    </source>
</evidence>
<feature type="chain" id="PRO_5016308793" evidence="3">
    <location>
        <begin position="24"/>
        <end position="724"/>
    </location>
</feature>
<evidence type="ECO:0000256" key="2">
    <source>
        <dbReference type="SAM" id="Phobius"/>
    </source>
</evidence>
<protein>
    <submittedName>
        <fullName evidence="5">Serine hydrolase</fullName>
    </submittedName>
</protein>
<accession>A0A328AJ16</accession>
<dbReference type="PANTHER" id="PTHR46825">
    <property type="entry name" value="D-ALANYL-D-ALANINE-CARBOXYPEPTIDASE/ENDOPEPTIDASE AMPH"/>
    <property type="match status" value="1"/>
</dbReference>
<dbReference type="InterPro" id="IPR001466">
    <property type="entry name" value="Beta-lactam-related"/>
</dbReference>
<keyword evidence="2" id="KW-0812">Transmembrane</keyword>
<keyword evidence="3" id="KW-0732">Signal</keyword>
<feature type="domain" description="Beta-lactamase-related" evidence="4">
    <location>
        <begin position="109"/>
        <end position="455"/>
    </location>
</feature>
<dbReference type="SUPFAM" id="SSF56601">
    <property type="entry name" value="beta-lactamase/transpeptidase-like"/>
    <property type="match status" value="1"/>
</dbReference>
<keyword evidence="5" id="KW-0378">Hydrolase</keyword>
<sequence>MRSILPATVAALAVLLGAPRAGAQDEAPPLPSHPIPYSQLKPKAAKPKPKPATASPAASTTPAAIAPSGPAALPPTPPQAPAAAPPQAEAGARLAPGQPLPVGELDGFVDGYVRAAMAQAHIAGVTVSVVQNGQVVMKRGYGFASLSPARRVDPDRTLFRIGSISKTFTWLEVLKQAEAGRLRLDQPVNAYLPEPLRVKDQGFDRPVRILDLMDHAPGFEDRSLGHLFEDRFERVRPLDLYLRQERPKRVRPPGQLSSYSNYGAALAGEAAANVARKPYEQLVEDDILGPAGMAHTTFREPHAAKAGLPAPMPAGLAADVSQGFRWTGGGLKARPYEFIEQVAPAGAASSTAGDMARYMLLLLGDGALDGATIYGPATAHAIRAPIQATASGVNGWAHGFVVYSLPGGQTGYGHDGGTLSFFSNMVVVPSLNLGVFVSTNTEGGAQLASRLAPAIVRHFYAPPETAPRAGSPELAGEAATFTGHYVSTRRAYSGLEGLVMRLGPGGVDVRVTPDGRLLLSSFGQSTAWVPDGAPSGGRFVSLDGERRLDVRMKDGRAVAIVPDANAAAYEREPGWKSPGTLALMAALTGLAALLTLIGLAFRNRRDLRENLTQSRASIVQNIQAGLWLLAMVLFGAFFSHAAGDLAWLMYGWPNPSLILGSACALVAAVLTLVTIAALPAVWSGGRRVDSWSYGRKAAFTLTVIVYAAFSILLATWGALSPWSG</sequence>
<feature type="transmembrane region" description="Helical" evidence="2">
    <location>
        <begin position="622"/>
        <end position="642"/>
    </location>
</feature>
<dbReference type="Pfam" id="PF00144">
    <property type="entry name" value="Beta-lactamase"/>
    <property type="match status" value="1"/>
</dbReference>
<feature type="transmembrane region" description="Helical" evidence="2">
    <location>
        <begin position="581"/>
        <end position="601"/>
    </location>
</feature>
<dbReference type="OrthoDB" id="113033at2"/>
<feature type="signal peptide" evidence="3">
    <location>
        <begin position="1"/>
        <end position="23"/>
    </location>
</feature>
<dbReference type="Gene3D" id="3.40.710.10">
    <property type="entry name" value="DD-peptidase/beta-lactamase superfamily"/>
    <property type="match status" value="1"/>
</dbReference>
<comment type="caution">
    <text evidence="5">The sequence shown here is derived from an EMBL/GenBank/DDBJ whole genome shotgun (WGS) entry which is preliminary data.</text>
</comment>
<dbReference type="Proteomes" id="UP000249254">
    <property type="component" value="Unassembled WGS sequence"/>
</dbReference>
<dbReference type="AlphaFoldDB" id="A0A328AJ16"/>
<dbReference type="GO" id="GO:0016787">
    <property type="term" value="F:hydrolase activity"/>
    <property type="evidence" value="ECO:0007669"/>
    <property type="project" value="UniProtKB-KW"/>
</dbReference>
<gene>
    <name evidence="5" type="ORF">DJ017_08770</name>
</gene>
<keyword evidence="2" id="KW-0472">Membrane</keyword>
<dbReference type="InterPro" id="IPR012338">
    <property type="entry name" value="Beta-lactam/transpept-like"/>
</dbReference>
<dbReference type="PANTHER" id="PTHR46825:SF9">
    <property type="entry name" value="BETA-LACTAMASE-RELATED DOMAIN-CONTAINING PROTEIN"/>
    <property type="match status" value="1"/>
</dbReference>
<evidence type="ECO:0000313" key="5">
    <source>
        <dbReference type="EMBL" id="RAK54609.1"/>
    </source>
</evidence>
<feature type="transmembrane region" description="Helical" evidence="2">
    <location>
        <begin position="697"/>
        <end position="719"/>
    </location>
</feature>
<keyword evidence="2" id="KW-1133">Transmembrane helix</keyword>
<feature type="compositionally biased region" description="Pro residues" evidence="1">
    <location>
        <begin position="72"/>
        <end position="84"/>
    </location>
</feature>
<dbReference type="InterPro" id="IPR050491">
    <property type="entry name" value="AmpC-like"/>
</dbReference>